<evidence type="ECO:0000256" key="4">
    <source>
        <dbReference type="ARBA" id="ARBA00022801"/>
    </source>
</evidence>
<evidence type="ECO:0000256" key="5">
    <source>
        <dbReference type="ARBA" id="ARBA00023204"/>
    </source>
</evidence>
<dbReference type="InterPro" id="IPR011335">
    <property type="entry name" value="Restrct_endonuc-II-like"/>
</dbReference>
<dbReference type="SUPFAM" id="SSF52980">
    <property type="entry name" value="Restriction endonuclease-like"/>
    <property type="match status" value="1"/>
</dbReference>
<dbReference type="CDD" id="cd00221">
    <property type="entry name" value="Vsr"/>
    <property type="match status" value="1"/>
</dbReference>
<dbReference type="GO" id="GO:0006298">
    <property type="term" value="P:mismatch repair"/>
    <property type="evidence" value="ECO:0007669"/>
    <property type="project" value="InterPro"/>
</dbReference>
<keyword evidence="2 7" id="KW-0255">Endonuclease</keyword>
<comment type="caution">
    <text evidence="7">The sequence shown here is derived from an EMBL/GenBank/DDBJ whole genome shotgun (WGS) entry which is preliminary data.</text>
</comment>
<evidence type="ECO:0000256" key="6">
    <source>
        <dbReference type="ARBA" id="ARBA00029466"/>
    </source>
</evidence>
<dbReference type="EMBL" id="JACOPO010000002">
    <property type="protein sequence ID" value="MBC5722062.1"/>
    <property type="molecule type" value="Genomic_DNA"/>
</dbReference>
<dbReference type="NCBIfam" id="TIGR00632">
    <property type="entry name" value="vsr"/>
    <property type="match status" value="1"/>
</dbReference>
<name>A0A8J6M7V8_9FIRM</name>
<evidence type="ECO:0000256" key="1">
    <source>
        <dbReference type="ARBA" id="ARBA00022722"/>
    </source>
</evidence>
<organism evidence="7 8">
    <name type="scientific">Flintibacter hominis</name>
    <dbReference type="NCBI Taxonomy" id="2763048"/>
    <lineage>
        <taxon>Bacteria</taxon>
        <taxon>Bacillati</taxon>
        <taxon>Bacillota</taxon>
        <taxon>Clostridia</taxon>
        <taxon>Eubacteriales</taxon>
        <taxon>Flintibacter</taxon>
    </lineage>
</organism>
<comment type="similarity">
    <text evidence="6">Belongs to the Vsr family.</text>
</comment>
<evidence type="ECO:0000313" key="7">
    <source>
        <dbReference type="EMBL" id="MBC5722062.1"/>
    </source>
</evidence>
<keyword evidence="3" id="KW-0227">DNA damage</keyword>
<dbReference type="RefSeq" id="WP_186852324.1">
    <property type="nucleotide sequence ID" value="NZ_JACOPO010000002.1"/>
</dbReference>
<evidence type="ECO:0000256" key="3">
    <source>
        <dbReference type="ARBA" id="ARBA00022763"/>
    </source>
</evidence>
<keyword evidence="4" id="KW-0378">Hydrolase</keyword>
<proteinExistence type="inferred from homology"/>
<evidence type="ECO:0000313" key="8">
    <source>
        <dbReference type="Proteomes" id="UP000628736"/>
    </source>
</evidence>
<sequence>MKHQKLKTTPAISKRMSHVHLKKGKAETILAKALWHCGYRYRLNYKKLPGSPDIAITTYQIAIFVDGEFWHGYDWKNKKEKLKSNREFWIEKIEENIQRDIRNDKLLLSSGWIPLHFWEKEINKDLDGCIQVVQDAILQAETQRCEDKEPLSSDFDLTDL</sequence>
<accession>A0A8J6M7V8</accession>
<dbReference type="InterPro" id="IPR004603">
    <property type="entry name" value="DNA_mismatch_endonuc_vsr"/>
</dbReference>
<dbReference type="Gene3D" id="3.40.960.10">
    <property type="entry name" value="VSR Endonuclease"/>
    <property type="match status" value="1"/>
</dbReference>
<dbReference type="GO" id="GO:0004519">
    <property type="term" value="F:endonuclease activity"/>
    <property type="evidence" value="ECO:0007669"/>
    <property type="project" value="UniProtKB-KW"/>
</dbReference>
<dbReference type="GO" id="GO:0016787">
    <property type="term" value="F:hydrolase activity"/>
    <property type="evidence" value="ECO:0007669"/>
    <property type="project" value="UniProtKB-KW"/>
</dbReference>
<evidence type="ECO:0000256" key="2">
    <source>
        <dbReference type="ARBA" id="ARBA00022759"/>
    </source>
</evidence>
<keyword evidence="8" id="KW-1185">Reference proteome</keyword>
<keyword evidence="5" id="KW-0234">DNA repair</keyword>
<keyword evidence="1" id="KW-0540">Nuclease</keyword>
<dbReference type="AlphaFoldDB" id="A0A8J6M7V8"/>
<reference evidence="7" key="1">
    <citation type="submission" date="2020-08" db="EMBL/GenBank/DDBJ databases">
        <title>Genome public.</title>
        <authorList>
            <person name="Liu C."/>
            <person name="Sun Q."/>
        </authorList>
    </citation>
    <scope>NUCLEOTIDE SEQUENCE</scope>
    <source>
        <strain evidence="7">NSJ-23</strain>
    </source>
</reference>
<gene>
    <name evidence="7" type="ORF">H8S11_04440</name>
</gene>
<dbReference type="Pfam" id="PF03852">
    <property type="entry name" value="Vsr"/>
    <property type="match status" value="1"/>
</dbReference>
<protein>
    <submittedName>
        <fullName evidence="7">Very short patch repair endonuclease</fullName>
    </submittedName>
</protein>
<dbReference type="Proteomes" id="UP000628736">
    <property type="component" value="Unassembled WGS sequence"/>
</dbReference>